<reference evidence="7" key="1">
    <citation type="journal article" date="2021" name="ISME J.">
        <title>Evolutionary origin and ecological implication of a unique nif island in free-living Bradyrhizobium lineages.</title>
        <authorList>
            <person name="Tao J."/>
        </authorList>
    </citation>
    <scope>NUCLEOTIDE SEQUENCE [LARGE SCALE GENOMIC DNA]</scope>
    <source>
        <strain evidence="7">SZCCT0094</strain>
    </source>
</reference>
<evidence type="ECO:0000256" key="1">
    <source>
        <dbReference type="ARBA" id="ARBA00022692"/>
    </source>
</evidence>
<feature type="transmembrane region" description="Helical" evidence="4">
    <location>
        <begin position="343"/>
        <end position="364"/>
    </location>
</feature>
<organism evidence="6 7">
    <name type="scientific">Bradyrhizobium denitrificans</name>
    <dbReference type="NCBI Taxonomy" id="2734912"/>
    <lineage>
        <taxon>Bacteria</taxon>
        <taxon>Pseudomonadati</taxon>
        <taxon>Pseudomonadota</taxon>
        <taxon>Alphaproteobacteria</taxon>
        <taxon>Hyphomicrobiales</taxon>
        <taxon>Nitrobacteraceae</taxon>
        <taxon>Bradyrhizobium</taxon>
    </lineage>
</organism>
<keyword evidence="7" id="KW-1185">Reference proteome</keyword>
<keyword evidence="3 4" id="KW-0472">Membrane</keyword>
<evidence type="ECO:0000256" key="3">
    <source>
        <dbReference type="ARBA" id="ARBA00023136"/>
    </source>
</evidence>
<comment type="caution">
    <text evidence="6">The sequence shown here is derived from an EMBL/GenBank/DDBJ whole genome shotgun (WGS) entry which is preliminary data.</text>
</comment>
<keyword evidence="2 4" id="KW-1133">Transmembrane helix</keyword>
<dbReference type="SUPFAM" id="SSF103473">
    <property type="entry name" value="MFS general substrate transporter"/>
    <property type="match status" value="1"/>
</dbReference>
<dbReference type="InterPro" id="IPR052952">
    <property type="entry name" value="MFS-Transporter"/>
</dbReference>
<feature type="transmembrane region" description="Helical" evidence="4">
    <location>
        <begin position="307"/>
        <end position="331"/>
    </location>
</feature>
<keyword evidence="1 4" id="KW-0812">Transmembrane</keyword>
<dbReference type="PANTHER" id="PTHR23527:SF1">
    <property type="entry name" value="BLL3282 PROTEIN"/>
    <property type="match status" value="1"/>
</dbReference>
<feature type="transmembrane region" description="Helical" evidence="4">
    <location>
        <begin position="370"/>
        <end position="390"/>
    </location>
</feature>
<dbReference type="InterPro" id="IPR020846">
    <property type="entry name" value="MFS_dom"/>
</dbReference>
<proteinExistence type="predicted"/>
<dbReference type="InterPro" id="IPR036259">
    <property type="entry name" value="MFS_trans_sf"/>
</dbReference>
<evidence type="ECO:0000256" key="4">
    <source>
        <dbReference type="SAM" id="Phobius"/>
    </source>
</evidence>
<dbReference type="EMBL" id="JAFCLK010000016">
    <property type="protein sequence ID" value="MBR1137763.1"/>
    <property type="molecule type" value="Genomic_DNA"/>
</dbReference>
<feature type="transmembrane region" description="Helical" evidence="4">
    <location>
        <begin position="280"/>
        <end position="301"/>
    </location>
</feature>
<feature type="transmembrane region" description="Helical" evidence="4">
    <location>
        <begin position="49"/>
        <end position="67"/>
    </location>
</feature>
<gene>
    <name evidence="6" type="ORF">JQ619_18495</name>
</gene>
<evidence type="ECO:0000256" key="2">
    <source>
        <dbReference type="ARBA" id="ARBA00022989"/>
    </source>
</evidence>
<name>A0ABS5G8V7_9BRAD</name>
<feature type="domain" description="Major facilitator superfamily (MFS) profile" evidence="5">
    <location>
        <begin position="1"/>
        <end position="396"/>
    </location>
</feature>
<dbReference type="InterPro" id="IPR011701">
    <property type="entry name" value="MFS"/>
</dbReference>
<protein>
    <submittedName>
        <fullName evidence="6">MFS transporter</fullName>
    </submittedName>
</protein>
<evidence type="ECO:0000313" key="7">
    <source>
        <dbReference type="Proteomes" id="UP001314635"/>
    </source>
</evidence>
<dbReference type="Pfam" id="PF07690">
    <property type="entry name" value="MFS_1"/>
    <property type="match status" value="1"/>
</dbReference>
<feature type="transmembrane region" description="Helical" evidence="4">
    <location>
        <begin position="162"/>
        <end position="182"/>
    </location>
</feature>
<dbReference type="RefSeq" id="WP_172236939.1">
    <property type="nucleotide sequence ID" value="NZ_JABFDP010000013.1"/>
</dbReference>
<dbReference type="Gene3D" id="1.20.1250.20">
    <property type="entry name" value="MFS general substrate transporter like domains"/>
    <property type="match status" value="2"/>
</dbReference>
<sequence>MIDAKPTAAPAPRLWPGLVAMTALQALVSLALFAPGTVAPRAGLSVEELSLFSTAAFAVSLVSSFWGGTLVQKVGSLRVAALCAVAVCAGMSLATLGNGWALLGAGLVLGLAAGPETPASSALLGRLVSPEKRAMVFSIRQTGSQIGAVIGSLLLPPLAVGLAPSSAYAAVIACAVIGFISFERLRPAYAVKIPAMPNLGLRQRLQLVSSDPRMASLAVASIPFSGMQVILNTCFVSFGTSELALSHVEAGWVLASAQGAGLMGRLGWGVVATRLRSARAVLVMAGVGMAVCALLLGLWGAMLSWPILLLLAFLFGLTASGWNGVFIAEIANLAKPGRVAESTGAVLTVSFIGLVAAPPLVAVLTPRVGLGGSFVALGLTAAAGAAVLLMERSHARN</sequence>
<dbReference type="PROSITE" id="PS50850">
    <property type="entry name" value="MFS"/>
    <property type="match status" value="1"/>
</dbReference>
<dbReference type="PANTHER" id="PTHR23527">
    <property type="entry name" value="BLL3282 PROTEIN"/>
    <property type="match status" value="1"/>
</dbReference>
<feature type="transmembrane region" description="Helical" evidence="4">
    <location>
        <begin position="79"/>
        <end position="101"/>
    </location>
</feature>
<dbReference type="Proteomes" id="UP001314635">
    <property type="component" value="Unassembled WGS sequence"/>
</dbReference>
<evidence type="ECO:0000313" key="6">
    <source>
        <dbReference type="EMBL" id="MBR1137763.1"/>
    </source>
</evidence>
<accession>A0ABS5G8V7</accession>
<evidence type="ECO:0000259" key="5">
    <source>
        <dbReference type="PROSITE" id="PS50850"/>
    </source>
</evidence>